<feature type="transmembrane region" description="Helical" evidence="1">
    <location>
        <begin position="49"/>
        <end position="67"/>
    </location>
</feature>
<dbReference type="Proteomes" id="UP000092093">
    <property type="component" value="Unassembled WGS sequence"/>
</dbReference>
<organism evidence="2 3">
    <name type="scientific">Aphanizomenon flos-aquae WA102</name>
    <dbReference type="NCBI Taxonomy" id="1710896"/>
    <lineage>
        <taxon>Bacteria</taxon>
        <taxon>Bacillati</taxon>
        <taxon>Cyanobacteriota</taxon>
        <taxon>Cyanophyceae</taxon>
        <taxon>Nostocales</taxon>
        <taxon>Aphanizomenonaceae</taxon>
        <taxon>Aphanizomenon</taxon>
    </lineage>
</organism>
<dbReference type="EMBL" id="LJOW01000002">
    <property type="protein sequence ID" value="OBQ45583.1"/>
    <property type="molecule type" value="Genomic_DNA"/>
</dbReference>
<proteinExistence type="predicted"/>
<accession>A0A1B7X873</accession>
<evidence type="ECO:0000313" key="2">
    <source>
        <dbReference type="EMBL" id="OBQ45583.1"/>
    </source>
</evidence>
<gene>
    <name evidence="2" type="ORF">AN484_01025</name>
</gene>
<evidence type="ECO:0000313" key="3">
    <source>
        <dbReference type="Proteomes" id="UP000092093"/>
    </source>
</evidence>
<evidence type="ECO:0000256" key="1">
    <source>
        <dbReference type="SAM" id="Phobius"/>
    </source>
</evidence>
<sequence>MKFRTEWINALKTMRHKSYWDLPNTVEFFAFMTKAAIIIPGLIFGVQFWWLYIFALITSLSLIWSSTVKTLPTIIWFNIIWSILAATAIIKYWV</sequence>
<protein>
    <submittedName>
        <fullName evidence="2">Uncharacterized protein</fullName>
    </submittedName>
</protein>
<comment type="caution">
    <text evidence="2">The sequence shown here is derived from an EMBL/GenBank/DDBJ whole genome shotgun (WGS) entry which is preliminary data.</text>
</comment>
<feature type="transmembrane region" description="Helical" evidence="1">
    <location>
        <begin position="74"/>
        <end position="93"/>
    </location>
</feature>
<name>A0A1B7X873_APHFL</name>
<keyword evidence="1" id="KW-0812">Transmembrane</keyword>
<keyword evidence="1" id="KW-1133">Transmembrane helix</keyword>
<reference evidence="2 3" key="1">
    <citation type="submission" date="2015-09" db="EMBL/GenBank/DDBJ databases">
        <title>Aphanizomenon flos-aquae WA102.</title>
        <authorList>
            <person name="Driscoll C."/>
        </authorList>
    </citation>
    <scope>NUCLEOTIDE SEQUENCE [LARGE SCALE GENOMIC DNA]</scope>
    <source>
        <strain evidence="2">WA102</strain>
    </source>
</reference>
<dbReference type="AlphaFoldDB" id="A0A1B7X873"/>
<keyword evidence="1" id="KW-0472">Membrane</keyword>